<dbReference type="AlphaFoldDB" id="A0A218WEL6"/>
<dbReference type="Proteomes" id="UP000233551">
    <property type="component" value="Unassembled WGS sequence"/>
</dbReference>
<accession>A0A218WEL6</accession>
<feature type="compositionally biased region" description="Basic and acidic residues" evidence="1">
    <location>
        <begin position="91"/>
        <end position="134"/>
    </location>
</feature>
<gene>
    <name evidence="2" type="ORF">CDL15_Pgr011404</name>
    <name evidence="3" type="ORF">CRG98_040730</name>
</gene>
<dbReference type="Proteomes" id="UP000197138">
    <property type="component" value="Unassembled WGS sequence"/>
</dbReference>
<keyword evidence="5" id="KW-1185">Reference proteome</keyword>
<sequence length="182" mass="19196">MGCGKSKHDVATGNTVSQSKRLSSESKKNNEAAAVPKVTKDTAQETEVKGDKDKGVTKEATEEKAIVEEKEDEGNSGHKDSSRPEVPANDGKAKVEPKIVVEEKGLVKETGAEEEKAKGATEVLKEENPIKEEVQAAAPSVEEAKAPSVEVAEAPDATVKDENQTTEKVAEAGSTASNPKTE</sequence>
<evidence type="ECO:0000313" key="3">
    <source>
        <dbReference type="EMBL" id="PKI38880.1"/>
    </source>
</evidence>
<evidence type="ECO:0000313" key="2">
    <source>
        <dbReference type="EMBL" id="OWM71277.1"/>
    </source>
</evidence>
<organism evidence="2 4">
    <name type="scientific">Punica granatum</name>
    <name type="common">Pomegranate</name>
    <dbReference type="NCBI Taxonomy" id="22663"/>
    <lineage>
        <taxon>Eukaryota</taxon>
        <taxon>Viridiplantae</taxon>
        <taxon>Streptophyta</taxon>
        <taxon>Embryophyta</taxon>
        <taxon>Tracheophyta</taxon>
        <taxon>Spermatophyta</taxon>
        <taxon>Magnoliopsida</taxon>
        <taxon>eudicotyledons</taxon>
        <taxon>Gunneridae</taxon>
        <taxon>Pentapetalae</taxon>
        <taxon>rosids</taxon>
        <taxon>malvids</taxon>
        <taxon>Myrtales</taxon>
        <taxon>Lythraceae</taxon>
        <taxon>Punica</taxon>
    </lineage>
</organism>
<name>A0A218WEL6_PUNGR</name>
<reference evidence="3 5" key="3">
    <citation type="submission" date="2017-11" db="EMBL/GenBank/DDBJ databases">
        <title>De-novo sequencing of pomegranate (Punica granatum L.) genome.</title>
        <authorList>
            <person name="Akparov Z."/>
            <person name="Amiraslanov A."/>
            <person name="Hajiyeva S."/>
            <person name="Abbasov M."/>
            <person name="Kaur K."/>
            <person name="Hamwieh A."/>
            <person name="Solovyev V."/>
            <person name="Salamov A."/>
            <person name="Braich B."/>
            <person name="Kosarev P."/>
            <person name="Mahmoud A."/>
            <person name="Hajiyev E."/>
            <person name="Babayeva S."/>
            <person name="Izzatullayeva V."/>
            <person name="Mammadov A."/>
            <person name="Mammadov A."/>
            <person name="Sharifova S."/>
            <person name="Ojaghi J."/>
            <person name="Eynullazada K."/>
            <person name="Bayramov B."/>
            <person name="Abdulazimova A."/>
            <person name="Shahmuradov I."/>
        </authorList>
    </citation>
    <scope>NUCLEOTIDE SEQUENCE [LARGE SCALE GENOMIC DNA]</scope>
    <source>
        <strain evidence="3">AG2017</strain>
        <strain evidence="5">cv. AG2017</strain>
        <tissue evidence="3">Leaf</tissue>
    </source>
</reference>
<protein>
    <submittedName>
        <fullName evidence="2">Uncharacterized protein</fullName>
    </submittedName>
</protein>
<feature type="compositionally biased region" description="Basic and acidic residues" evidence="1">
    <location>
        <begin position="38"/>
        <end position="83"/>
    </location>
</feature>
<feature type="compositionally biased region" description="Polar residues" evidence="1">
    <location>
        <begin position="12"/>
        <end position="21"/>
    </location>
</feature>
<reference evidence="4" key="1">
    <citation type="journal article" date="2017" name="Plant J.">
        <title>The pomegranate (Punica granatum L.) genome and the genomics of punicalagin biosynthesis.</title>
        <authorList>
            <person name="Qin G."/>
            <person name="Xu C."/>
            <person name="Ming R."/>
            <person name="Tang H."/>
            <person name="Guyot R."/>
            <person name="Kramer E.M."/>
            <person name="Hu Y."/>
            <person name="Yi X."/>
            <person name="Qi Y."/>
            <person name="Xu X."/>
            <person name="Gao Z."/>
            <person name="Pan H."/>
            <person name="Jian J."/>
            <person name="Tian Y."/>
            <person name="Yue Z."/>
            <person name="Xu Y."/>
        </authorList>
    </citation>
    <scope>NUCLEOTIDE SEQUENCE [LARGE SCALE GENOMIC DNA]</scope>
    <source>
        <strain evidence="4">cv. Dabenzi</strain>
    </source>
</reference>
<dbReference type="EMBL" id="PGOL01003974">
    <property type="protein sequence ID" value="PKI38880.1"/>
    <property type="molecule type" value="Genomic_DNA"/>
</dbReference>
<feature type="compositionally biased region" description="Basic and acidic residues" evidence="1">
    <location>
        <begin position="1"/>
        <end position="10"/>
    </location>
</feature>
<dbReference type="OrthoDB" id="1624138at2759"/>
<evidence type="ECO:0000313" key="5">
    <source>
        <dbReference type="Proteomes" id="UP000233551"/>
    </source>
</evidence>
<proteinExistence type="predicted"/>
<dbReference type="EMBL" id="MTKT01004486">
    <property type="protein sequence ID" value="OWM71277.1"/>
    <property type="molecule type" value="Genomic_DNA"/>
</dbReference>
<comment type="caution">
    <text evidence="2">The sequence shown here is derived from an EMBL/GenBank/DDBJ whole genome shotgun (WGS) entry which is preliminary data.</text>
</comment>
<dbReference type="GeneID" id="116192554"/>
<feature type="region of interest" description="Disordered" evidence="1">
    <location>
        <begin position="1"/>
        <end position="182"/>
    </location>
</feature>
<feature type="compositionally biased region" description="Basic and acidic residues" evidence="1">
    <location>
        <begin position="158"/>
        <end position="170"/>
    </location>
</feature>
<evidence type="ECO:0000313" key="4">
    <source>
        <dbReference type="Proteomes" id="UP000197138"/>
    </source>
</evidence>
<evidence type="ECO:0000256" key="1">
    <source>
        <dbReference type="SAM" id="MobiDB-lite"/>
    </source>
</evidence>
<reference evidence="2" key="2">
    <citation type="submission" date="2017-06" db="EMBL/GenBank/DDBJ databases">
        <title>The pomegranate genome and the genomics of punicalagin biosynthesis.</title>
        <authorList>
            <person name="Xu C."/>
        </authorList>
    </citation>
    <scope>NUCLEOTIDE SEQUENCE [LARGE SCALE GENOMIC DNA]</scope>
    <source>
        <tissue evidence="2">Fresh leaf</tissue>
    </source>
</reference>